<protein>
    <submittedName>
        <fullName evidence="2">Uncharacterized protein</fullName>
    </submittedName>
</protein>
<dbReference type="RefSeq" id="WP_214719688.1">
    <property type="nucleotide sequence ID" value="NZ_CP183077.1"/>
</dbReference>
<evidence type="ECO:0000313" key="3">
    <source>
        <dbReference type="Proteomes" id="UP001230807"/>
    </source>
</evidence>
<keyword evidence="3" id="KW-1185">Reference proteome</keyword>
<keyword evidence="1" id="KW-1133">Transmembrane helix</keyword>
<dbReference type="EMBL" id="JASWER010000001">
    <property type="protein sequence ID" value="MDL5376058.1"/>
    <property type="molecule type" value="Genomic_DNA"/>
</dbReference>
<sequence>MKQHSLLFALSLCLLSLGLIGNVVFETMGFFSNPTVQVISIPIASAEGYFIHGFLILAITVLGLFLLPFSLNRNKAKTTAVFLLAVILIPQLV</sequence>
<feature type="transmembrane region" description="Helical" evidence="1">
    <location>
        <begin position="49"/>
        <end position="69"/>
    </location>
</feature>
<dbReference type="Proteomes" id="UP001230807">
    <property type="component" value="Unassembled WGS sequence"/>
</dbReference>
<reference evidence="2 3" key="1">
    <citation type="submission" date="2023-06" db="EMBL/GenBank/DDBJ databases">
        <title>Influencing factors and mechanism of Cr(VI) reduction by facultative anaerobic Exiguobacterium sp. PY14.</title>
        <authorList>
            <person name="Zou L."/>
        </authorList>
    </citation>
    <scope>NUCLEOTIDE SEQUENCE [LARGE SCALE GENOMIC DNA]</scope>
    <source>
        <strain evidence="2 3">PY14</strain>
    </source>
</reference>
<name>A0ABT7MKW6_9BACL</name>
<keyword evidence="1" id="KW-0812">Transmembrane</keyword>
<comment type="caution">
    <text evidence="2">The sequence shown here is derived from an EMBL/GenBank/DDBJ whole genome shotgun (WGS) entry which is preliminary data.</text>
</comment>
<organism evidence="2 3">
    <name type="scientific">Exiguobacterium mexicanum</name>
    <dbReference type="NCBI Taxonomy" id="340146"/>
    <lineage>
        <taxon>Bacteria</taxon>
        <taxon>Bacillati</taxon>
        <taxon>Bacillota</taxon>
        <taxon>Bacilli</taxon>
        <taxon>Bacillales</taxon>
        <taxon>Bacillales Family XII. Incertae Sedis</taxon>
        <taxon>Exiguobacterium</taxon>
    </lineage>
</organism>
<evidence type="ECO:0000256" key="1">
    <source>
        <dbReference type="SAM" id="Phobius"/>
    </source>
</evidence>
<evidence type="ECO:0000313" key="2">
    <source>
        <dbReference type="EMBL" id="MDL5376058.1"/>
    </source>
</evidence>
<gene>
    <name evidence="2" type="ORF">QR695_03430</name>
</gene>
<proteinExistence type="predicted"/>
<keyword evidence="1" id="KW-0472">Membrane</keyword>
<accession>A0ABT7MKW6</accession>